<evidence type="ECO:0000256" key="1">
    <source>
        <dbReference type="ARBA" id="ARBA00022729"/>
    </source>
</evidence>
<feature type="transmembrane region" description="Helical" evidence="2">
    <location>
        <begin position="387"/>
        <end position="409"/>
    </location>
</feature>
<sequence length="419" mass="45884">MLLKRKSFLLGCMCAFILAAVSAAPAAAALSTEDCLSCHDDSSLTGEDGKSLNVDPDVFKKSVHGQGGIECVNCHMDLEDVEEFPHPTPLAKVDCSLCHDQEFEDFKTSMHGEAFVAGDPAAPVCSTCHGTHNIKRVSDPASSVFPLNMVDICIRCHTDTKIVEDHKLPAAEKIKAYENSVHMKALKEKGLTVSAACNDCHGSHKIKPPDNPDSMINRFNIPKTCAKCHQGIYQVYVESVHGQDYLMQNNDVPICTDCHGEHSIKSHVSPESAVYATHIAEICSNCHEDETLSKRYGFASQRLKTYLGTYHGIASKLGDTKVANCASCHGYHDIRPPNDPRSSVHPDNIPSTCGKCHPQAGKNFAIGKVHVAEAKESSMGRYFVEKIYTVIIVSTISGFLLFIGVDLYAKRRKRKSHEQ</sequence>
<feature type="chain" id="PRO_5017433816" evidence="3">
    <location>
        <begin position="24"/>
        <end position="419"/>
    </location>
</feature>
<evidence type="ECO:0000313" key="5">
    <source>
        <dbReference type="Proteomes" id="UP000265882"/>
    </source>
</evidence>
<keyword evidence="2" id="KW-1133">Transmembrane helix</keyword>
<dbReference type="PANTHER" id="PTHR35038">
    <property type="entry name" value="DISSIMILATORY SULFITE REDUCTASE SIRA"/>
    <property type="match status" value="1"/>
</dbReference>
<proteinExistence type="predicted"/>
<evidence type="ECO:0000256" key="3">
    <source>
        <dbReference type="SAM" id="SignalP"/>
    </source>
</evidence>
<dbReference type="Proteomes" id="UP000265882">
    <property type="component" value="Unassembled WGS sequence"/>
</dbReference>
<keyword evidence="1 3" id="KW-0732">Signal</keyword>
<protein>
    <submittedName>
        <fullName evidence="4">Uncharacterized protein</fullName>
    </submittedName>
</protein>
<keyword evidence="2" id="KW-0472">Membrane</keyword>
<evidence type="ECO:0000256" key="2">
    <source>
        <dbReference type="SAM" id="Phobius"/>
    </source>
</evidence>
<keyword evidence="2" id="KW-0812">Transmembrane</keyword>
<name>A0A3A4N6H3_ABYX5</name>
<organism evidence="4 5">
    <name type="scientific">Abyssobacteria bacterium (strain SURF_5)</name>
    <dbReference type="NCBI Taxonomy" id="2093360"/>
    <lineage>
        <taxon>Bacteria</taxon>
        <taxon>Pseudomonadati</taxon>
        <taxon>Candidatus Hydrogenedentota</taxon>
        <taxon>Candidatus Abyssobacteria</taxon>
    </lineage>
</organism>
<dbReference type="PANTHER" id="PTHR35038:SF6">
    <property type="entry name" value="SURFACE LOCALIZED DECAHEME CYTOCHROME C LIPOPROTEIN"/>
    <property type="match status" value="1"/>
</dbReference>
<comment type="caution">
    <text evidence="4">The sequence shown here is derived from an EMBL/GenBank/DDBJ whole genome shotgun (WGS) entry which is preliminary data.</text>
</comment>
<dbReference type="EMBL" id="QZKU01000135">
    <property type="protein sequence ID" value="RJP15319.1"/>
    <property type="molecule type" value="Genomic_DNA"/>
</dbReference>
<dbReference type="GO" id="GO:0016491">
    <property type="term" value="F:oxidoreductase activity"/>
    <property type="evidence" value="ECO:0007669"/>
    <property type="project" value="TreeGrafter"/>
</dbReference>
<evidence type="ECO:0000313" key="4">
    <source>
        <dbReference type="EMBL" id="RJP15319.1"/>
    </source>
</evidence>
<dbReference type="AlphaFoldDB" id="A0A3A4N6H3"/>
<dbReference type="InterPro" id="IPR036280">
    <property type="entry name" value="Multihaem_cyt_sf"/>
</dbReference>
<dbReference type="InterPro" id="IPR051829">
    <property type="entry name" value="Multiheme_Cytochr_ET"/>
</dbReference>
<feature type="signal peptide" evidence="3">
    <location>
        <begin position="1"/>
        <end position="23"/>
    </location>
</feature>
<dbReference type="Gene3D" id="1.10.780.10">
    <property type="entry name" value="Hydroxylamine Oxidoreductase, Chain A, domain 1"/>
    <property type="match status" value="2"/>
</dbReference>
<accession>A0A3A4N6H3</accession>
<reference evidence="4 5" key="1">
    <citation type="journal article" date="2017" name="ISME J.">
        <title>Energy and carbon metabolisms in a deep terrestrial subsurface fluid microbial community.</title>
        <authorList>
            <person name="Momper L."/>
            <person name="Jungbluth S.P."/>
            <person name="Lee M.D."/>
            <person name="Amend J.P."/>
        </authorList>
    </citation>
    <scope>NUCLEOTIDE SEQUENCE [LARGE SCALE GENOMIC DNA]</scope>
    <source>
        <strain evidence="4">SURF_5</strain>
    </source>
</reference>
<dbReference type="Gene3D" id="3.90.10.10">
    <property type="entry name" value="Cytochrome C3"/>
    <property type="match status" value="1"/>
</dbReference>
<dbReference type="SUPFAM" id="SSF48695">
    <property type="entry name" value="Multiheme cytochromes"/>
    <property type="match status" value="1"/>
</dbReference>
<gene>
    <name evidence="4" type="ORF">C4520_20260</name>
</gene>